<proteinExistence type="inferred from homology"/>
<organism evidence="3 4">
    <name type="scientific">Pseudomonas agarici</name>
    <dbReference type="NCBI Taxonomy" id="46677"/>
    <lineage>
        <taxon>Bacteria</taxon>
        <taxon>Pseudomonadati</taxon>
        <taxon>Pseudomonadota</taxon>
        <taxon>Gammaproteobacteria</taxon>
        <taxon>Pseudomonadales</taxon>
        <taxon>Pseudomonadaceae</taxon>
        <taxon>Pseudomonas</taxon>
    </lineage>
</organism>
<dbReference type="PANTHER" id="PTHR11240:SF22">
    <property type="entry name" value="RIBONUCLEASE T2"/>
    <property type="match status" value="1"/>
</dbReference>
<dbReference type="STRING" id="46677.AWM79_04855"/>
<dbReference type="KEGG" id="pagb:AWM79_04855"/>
<dbReference type="CDD" id="cd01062">
    <property type="entry name" value="RNase_T2_prok"/>
    <property type="match status" value="1"/>
</dbReference>
<dbReference type="EMBL" id="CP014135">
    <property type="protein sequence ID" value="AMB84670.1"/>
    <property type="molecule type" value="Genomic_DNA"/>
</dbReference>
<dbReference type="GO" id="GO:0006401">
    <property type="term" value="P:RNA catabolic process"/>
    <property type="evidence" value="ECO:0007669"/>
    <property type="project" value="UniProtKB-ARBA"/>
</dbReference>
<dbReference type="AlphaFoldDB" id="A0A0X1SYA3"/>
<dbReference type="InterPro" id="IPR039378">
    <property type="entry name" value="RNase_T2_prok"/>
</dbReference>
<dbReference type="InterPro" id="IPR033130">
    <property type="entry name" value="RNase_T2_His_AS_2"/>
</dbReference>
<keyword evidence="4" id="KW-1185">Reference proteome</keyword>
<dbReference type="GO" id="GO:0003723">
    <property type="term" value="F:RNA binding"/>
    <property type="evidence" value="ECO:0007669"/>
    <property type="project" value="InterPro"/>
</dbReference>
<dbReference type="PANTHER" id="PTHR11240">
    <property type="entry name" value="RIBONUCLEASE T2"/>
    <property type="match status" value="1"/>
</dbReference>
<protein>
    <submittedName>
        <fullName evidence="3">Ribonuclease</fullName>
    </submittedName>
</protein>
<evidence type="ECO:0000256" key="1">
    <source>
        <dbReference type="ARBA" id="ARBA00007469"/>
    </source>
</evidence>
<gene>
    <name evidence="3" type="ORF">AWM79_04855</name>
</gene>
<dbReference type="InterPro" id="IPR018188">
    <property type="entry name" value="RNase_T2_His_AS_1"/>
</dbReference>
<dbReference type="InterPro" id="IPR036430">
    <property type="entry name" value="RNase_T2-like_sf"/>
</dbReference>
<dbReference type="Proteomes" id="UP000063229">
    <property type="component" value="Chromosome"/>
</dbReference>
<evidence type="ECO:0000256" key="2">
    <source>
        <dbReference type="RuleBase" id="RU004328"/>
    </source>
</evidence>
<evidence type="ECO:0000313" key="3">
    <source>
        <dbReference type="EMBL" id="AMB84670.1"/>
    </source>
</evidence>
<dbReference type="GO" id="GO:0033897">
    <property type="term" value="F:ribonuclease T2 activity"/>
    <property type="evidence" value="ECO:0007669"/>
    <property type="project" value="InterPro"/>
</dbReference>
<dbReference type="Pfam" id="PF00445">
    <property type="entry name" value="Ribonuclease_T2"/>
    <property type="match status" value="1"/>
</dbReference>
<reference evidence="3 4" key="1">
    <citation type="submission" date="2016-01" db="EMBL/GenBank/DDBJ databases">
        <authorList>
            <person name="McClelland M."/>
            <person name="Jain A."/>
            <person name="Saraogi P."/>
            <person name="Mendelson R."/>
            <person name="Westerman R."/>
            <person name="SanMiguel P."/>
            <person name="Csonka L."/>
        </authorList>
    </citation>
    <scope>NUCLEOTIDE SEQUENCE [LARGE SCALE GENOMIC DNA]</scope>
    <source>
        <strain evidence="3 4">NCPPB 2472</strain>
    </source>
</reference>
<sequence>MKLICVVLAFLLVSLGGGVWADQQSSRKDKQRGQAGEFDYYLLALSWSPTFCLTHAGSAQCTGKGYGFVLHGLWPQYAQGGWPQNCAPLTPLSVEQRQQGLTLFPTAQLMKHEWKKHGTCSGLGASAYLDTTDRALGKVRIPDALQPSTQVREFSAEEIAQLFRQSNPGMPNDGVSVSCSGPQLSEVRVCLHRDLEYASCGKGVNSQCRTGKVRLPPVR</sequence>
<dbReference type="InterPro" id="IPR001568">
    <property type="entry name" value="RNase_T2-like"/>
</dbReference>
<dbReference type="SUPFAM" id="SSF55895">
    <property type="entry name" value="Ribonuclease Rh-like"/>
    <property type="match status" value="1"/>
</dbReference>
<name>A0A0X1SYA3_PSEAA</name>
<comment type="similarity">
    <text evidence="1 2">Belongs to the RNase T2 family.</text>
</comment>
<dbReference type="RefSeq" id="WP_017131203.1">
    <property type="nucleotide sequence ID" value="NZ_CP014135.1"/>
</dbReference>
<dbReference type="Gene3D" id="3.90.730.10">
    <property type="entry name" value="Ribonuclease T2-like"/>
    <property type="match status" value="1"/>
</dbReference>
<accession>A0A0X1SYA3</accession>
<dbReference type="PROSITE" id="PS00531">
    <property type="entry name" value="RNASE_T2_2"/>
    <property type="match status" value="1"/>
</dbReference>
<dbReference type="PROSITE" id="PS00530">
    <property type="entry name" value="RNASE_T2_1"/>
    <property type="match status" value="1"/>
</dbReference>
<dbReference type="OrthoDB" id="4720638at2"/>
<evidence type="ECO:0000313" key="4">
    <source>
        <dbReference type="Proteomes" id="UP000063229"/>
    </source>
</evidence>